<dbReference type="InterPro" id="IPR000210">
    <property type="entry name" value="BTB/POZ_dom"/>
</dbReference>
<dbReference type="Pfam" id="PF00651">
    <property type="entry name" value="BTB"/>
    <property type="match status" value="1"/>
</dbReference>
<organism evidence="2 3">
    <name type="scientific">Leptidea sinapis</name>
    <dbReference type="NCBI Taxonomy" id="189913"/>
    <lineage>
        <taxon>Eukaryota</taxon>
        <taxon>Metazoa</taxon>
        <taxon>Ecdysozoa</taxon>
        <taxon>Arthropoda</taxon>
        <taxon>Hexapoda</taxon>
        <taxon>Insecta</taxon>
        <taxon>Pterygota</taxon>
        <taxon>Neoptera</taxon>
        <taxon>Endopterygota</taxon>
        <taxon>Lepidoptera</taxon>
        <taxon>Glossata</taxon>
        <taxon>Ditrysia</taxon>
        <taxon>Papilionoidea</taxon>
        <taxon>Pieridae</taxon>
        <taxon>Dismorphiinae</taxon>
        <taxon>Leptidea</taxon>
    </lineage>
</organism>
<dbReference type="SUPFAM" id="SSF54695">
    <property type="entry name" value="POZ domain"/>
    <property type="match status" value="1"/>
</dbReference>
<reference evidence="2 3" key="1">
    <citation type="submission" date="2017-07" db="EMBL/GenBank/DDBJ databases">
        <authorList>
            <person name="Talla V."/>
            <person name="Backstrom N."/>
        </authorList>
    </citation>
    <scope>NUCLEOTIDE SEQUENCE [LARGE SCALE GENOMIC DNA]</scope>
</reference>
<dbReference type="EMBL" id="FZQP02003002">
    <property type="protein sequence ID" value="VVC97094.1"/>
    <property type="molecule type" value="Genomic_DNA"/>
</dbReference>
<keyword evidence="3" id="KW-1185">Reference proteome</keyword>
<evidence type="ECO:0000313" key="2">
    <source>
        <dbReference type="EMBL" id="VVC97094.1"/>
    </source>
</evidence>
<accession>A0A5E4QFM1</accession>
<dbReference type="Gene3D" id="3.30.710.10">
    <property type="entry name" value="Potassium Channel Kv1.1, Chain A"/>
    <property type="match status" value="1"/>
</dbReference>
<name>A0A5E4QFM1_9NEOP</name>
<gene>
    <name evidence="2" type="ORF">LSINAPIS_LOCUS8461</name>
</gene>
<protein>
    <recommendedName>
        <fullName evidence="1">BTB domain-containing protein</fullName>
    </recommendedName>
</protein>
<dbReference type="AlphaFoldDB" id="A0A5E4QFM1"/>
<proteinExistence type="predicted"/>
<dbReference type="Gene3D" id="6.10.250.3030">
    <property type="match status" value="1"/>
</dbReference>
<dbReference type="SMART" id="SM00225">
    <property type="entry name" value="BTB"/>
    <property type="match status" value="1"/>
</dbReference>
<dbReference type="Proteomes" id="UP000324832">
    <property type="component" value="Unassembled WGS sequence"/>
</dbReference>
<dbReference type="PROSITE" id="PS50097">
    <property type="entry name" value="BTB"/>
    <property type="match status" value="1"/>
</dbReference>
<dbReference type="PANTHER" id="PTHR24413">
    <property type="entry name" value="SPECKLE-TYPE POZ PROTEIN"/>
    <property type="match status" value="1"/>
</dbReference>
<evidence type="ECO:0000313" key="3">
    <source>
        <dbReference type="Proteomes" id="UP000324832"/>
    </source>
</evidence>
<sequence>MSDVLHNDKVTTVFETDWIVPDFVNFLKSTTRQLRKTVDPGFQLRMQLLGYNYDTIEIYYLSTTTVFAKVILNYKLKSGNDKHITTKKYHTVQENKWQYLATLFSHEFKESPQYDSYGRQIIVDVPLWNGNLYLNFKFDITNDIKVGRGFASVLPLGNDFESILDDGMFSDVVMKSVDGTVYKVHKIVLASRSLVLKAHFAHHTTESITNVIESPFEANILFEMLKFIYSDKAPGVHDIPEKLLAAAEFYQLSRLKTLCEDALHKKLTVENVLETLELADLYSAKTLKQLCLEFIKHDHSQFLITKTKAWSNIKSLDLIKTIYEYIMADE</sequence>
<feature type="domain" description="BTB" evidence="1">
    <location>
        <begin position="170"/>
        <end position="232"/>
    </location>
</feature>
<dbReference type="InterPro" id="IPR011333">
    <property type="entry name" value="SKP1/BTB/POZ_sf"/>
</dbReference>
<evidence type="ECO:0000259" key="1">
    <source>
        <dbReference type="PROSITE" id="PS50097"/>
    </source>
</evidence>